<evidence type="ECO:0000313" key="17">
    <source>
        <dbReference type="Proteomes" id="UP000534496"/>
    </source>
</evidence>
<dbReference type="Pfam" id="PF02626">
    <property type="entry name" value="CT_A_B"/>
    <property type="match status" value="1"/>
</dbReference>
<reference evidence="9 13" key="1">
    <citation type="submission" date="2016-10" db="EMBL/GenBank/DDBJ databases">
        <title>Comprehensive resistome analysis reveals the prevalence of NDM and MCR-1 in Chinese poultry production.</title>
        <authorList>
            <person name="Wang Y."/>
            <person name="Zhang R."/>
            <person name="Li J."/>
            <person name="Wu Z."/>
            <person name="Wenjuan Y."/>
            <person name="Schwarz S."/>
            <person name="Tyrrell J."/>
            <person name="Zheng Y."/>
            <person name="Wang S."/>
            <person name="Shen Z."/>
            <person name="Liu Z."/>
            <person name="Lei L."/>
            <person name="Li M."/>
            <person name="Zhang Q."/>
            <person name="Wu C."/>
            <person name="Zhang Q."/>
            <person name="Wu Y."/>
            <person name="Walsh T."/>
            <person name="Shen J."/>
        </authorList>
    </citation>
    <scope>NUCLEOTIDE SEQUENCE [LARGE SCALE GENOMIC DNA]</scope>
    <source>
        <strain evidence="9 13">570</strain>
    </source>
</reference>
<dbReference type="InterPro" id="IPR003778">
    <property type="entry name" value="CT_A_B"/>
</dbReference>
<dbReference type="Proteomes" id="UP000845800">
    <property type="component" value="Unassembled WGS sequence"/>
</dbReference>
<evidence type="ECO:0000259" key="4">
    <source>
        <dbReference type="SMART" id="SM00797"/>
    </source>
</evidence>
<dbReference type="PANTHER" id="PTHR43309:SF3">
    <property type="entry name" value="5-OXOPROLINASE SUBUNIT C"/>
    <property type="match status" value="1"/>
</dbReference>
<reference evidence="6 16" key="5">
    <citation type="submission" date="2019-05" db="EMBL/GenBank/DDBJ databases">
        <authorList>
            <consortium name="NARMS: The National Antimicrobial Resistance Monitoring System"/>
        </authorList>
    </citation>
    <scope>NUCLEOTIDE SEQUENCE [LARGE SCALE GENOMIC DNA]</scope>
    <source>
        <strain evidence="6 16">CVM N18EC122</strain>
        <strain evidence="7 17">CVM N19EC0189</strain>
    </source>
</reference>
<organism evidence="8">
    <name type="scientific">Escherichia coli</name>
    <dbReference type="NCBI Taxonomy" id="562"/>
    <lineage>
        <taxon>Bacteria</taxon>
        <taxon>Pseudomonadati</taxon>
        <taxon>Pseudomonadota</taxon>
        <taxon>Gammaproteobacteria</taxon>
        <taxon>Enterobacterales</taxon>
        <taxon>Enterobacteriaceae</taxon>
        <taxon>Escherichia</taxon>
    </lineage>
</organism>
<dbReference type="EMBL" id="DABERK010000050">
    <property type="protein sequence ID" value="HAI5335093.1"/>
    <property type="molecule type" value="Genomic_DNA"/>
</dbReference>
<gene>
    <name evidence="9" type="ORF">BK383_04345</name>
    <name evidence="10" type="ORF">BMT91_23845</name>
    <name evidence="11" type="ORF">DD762_24260</name>
    <name evidence="6" type="ORF">E6D34_21495</name>
    <name evidence="7" type="ORF">F9461_25945</name>
    <name evidence="5" type="ORF">FGAF848_21870</name>
    <name evidence="8" type="ORF">HJQ60_005200</name>
    <name evidence="12" type="ORF">JNP96_10310</name>
</gene>
<dbReference type="InterPro" id="IPR052708">
    <property type="entry name" value="PxpC"/>
</dbReference>
<feature type="domain" description="Carboxyltransferase" evidence="4">
    <location>
        <begin position="24"/>
        <end position="317"/>
    </location>
</feature>
<accession>A0A0D8WC36</accession>
<dbReference type="EMBL" id="MPAF01000073">
    <property type="protein sequence ID" value="OOK24318.1"/>
    <property type="molecule type" value="Genomic_DNA"/>
</dbReference>
<evidence type="ECO:0000313" key="14">
    <source>
        <dbReference type="Proteomes" id="UP000188855"/>
    </source>
</evidence>
<evidence type="ECO:0000313" key="7">
    <source>
        <dbReference type="EMBL" id="EFH3676598.1"/>
    </source>
</evidence>
<dbReference type="EMBL" id="AASVQO010000040">
    <property type="protein sequence ID" value="EFH3676598.1"/>
    <property type="molecule type" value="Genomic_DNA"/>
</dbReference>
<evidence type="ECO:0000313" key="12">
    <source>
        <dbReference type="EMBL" id="QRZ99311.1"/>
    </source>
</evidence>
<evidence type="ECO:0000313" key="6">
    <source>
        <dbReference type="EMBL" id="EFC9751783.1"/>
    </source>
</evidence>
<dbReference type="GO" id="GO:0016740">
    <property type="term" value="F:transferase activity"/>
    <property type="evidence" value="ECO:0007669"/>
    <property type="project" value="UniProtKB-KW"/>
</dbReference>
<evidence type="ECO:0000313" key="9">
    <source>
        <dbReference type="EMBL" id="OJR56384.1"/>
    </source>
</evidence>
<dbReference type="Proteomes" id="UP000184277">
    <property type="component" value="Unassembled WGS sequence"/>
</dbReference>
<reference evidence="8" key="6">
    <citation type="submission" date="2020-03" db="EMBL/GenBank/DDBJ databases">
        <authorList>
            <consortium name="NCBI Pathogen Detection Project"/>
        </authorList>
    </citation>
    <scope>NUCLEOTIDE SEQUENCE</scope>
    <source>
        <strain evidence="8">AMC_487</strain>
    </source>
</reference>
<dbReference type="InterPro" id="IPR029000">
    <property type="entry name" value="Cyclophilin-like_dom_sf"/>
</dbReference>
<evidence type="ECO:0000313" key="5">
    <source>
        <dbReference type="EMBL" id="CAK1210400.1"/>
    </source>
</evidence>
<dbReference type="NCBIfam" id="TIGR00724">
    <property type="entry name" value="urea_amlyse_rel"/>
    <property type="match status" value="1"/>
</dbReference>
<evidence type="ECO:0000313" key="15">
    <source>
        <dbReference type="Proteomes" id="UP000245761"/>
    </source>
</evidence>
<dbReference type="GO" id="GO:0005524">
    <property type="term" value="F:ATP binding"/>
    <property type="evidence" value="ECO:0007669"/>
    <property type="project" value="UniProtKB-KW"/>
</dbReference>
<evidence type="ECO:0000313" key="16">
    <source>
        <dbReference type="Proteomes" id="UP000532204"/>
    </source>
</evidence>
<dbReference type="GO" id="GO:0016787">
    <property type="term" value="F:hydrolase activity"/>
    <property type="evidence" value="ECO:0007669"/>
    <property type="project" value="UniProtKB-KW"/>
</dbReference>
<evidence type="ECO:0000256" key="2">
    <source>
        <dbReference type="ARBA" id="ARBA00022801"/>
    </source>
</evidence>
<reference evidence="11 15" key="4">
    <citation type="submission" date="2018-04" db="EMBL/GenBank/DDBJ databases">
        <title>Draft Genomic Sequencing Of Potential Extraintestinal Pathogenic Escherichia coli B8S56 Isolated from Retail Chicken Skin.</title>
        <authorList>
            <person name="Xu A."/>
            <person name="Tilman S."/>
            <person name="Wisser-Parker K."/>
            <person name="Scullen O.J."/>
            <person name="Sommers C."/>
        </authorList>
    </citation>
    <scope>NUCLEOTIDE SEQUENCE [LARGE SCALE GENOMIC DNA]</scope>
    <source>
        <strain evidence="11 15">B8S56</strain>
    </source>
</reference>
<dbReference type="EMBL" id="AASEBA010000054">
    <property type="protein sequence ID" value="EFC9751783.1"/>
    <property type="molecule type" value="Genomic_DNA"/>
</dbReference>
<name>A0A0D8WC36_ECOLX</name>
<dbReference type="EMBL" id="QEMT01000066">
    <property type="protein sequence ID" value="PWH56173.1"/>
    <property type="molecule type" value="Genomic_DNA"/>
</dbReference>
<dbReference type="Proteomes" id="UP000532204">
    <property type="component" value="Unassembled WGS sequence"/>
</dbReference>
<keyword evidence="2 9" id="KW-0378">Hydrolase</keyword>
<dbReference type="EMBL" id="MOKI01000004">
    <property type="protein sequence ID" value="OJR56384.1"/>
    <property type="molecule type" value="Genomic_DNA"/>
</dbReference>
<dbReference type="Proteomes" id="UP001190091">
    <property type="component" value="Unassembled WGS sequence"/>
</dbReference>
<dbReference type="Gene3D" id="2.40.100.10">
    <property type="entry name" value="Cyclophilin-like"/>
    <property type="match status" value="1"/>
</dbReference>
<sequence length="328" mass="35208">MGIKVLTPGLSTSVQDGGREGFYHLGIPPSGALDRTGLVTANLLVGNHPFDAALECTLLGPELLFEQDTLFAVSGAPFTVTLDNQSVPVNTSLLARKGQILKIAYTTVGVRCYLAIAGGINVPVIAGSRSTYLLGSLGGYKGRRLQAGDELPVQEAICNKGRINYTLPDELRPVFTKENELRVVPGMYIHRLKQESVESFFDDVWKISKDSDRTGFRFQGGRSLNFVDRHPPFGAGSDPSNIVDACYPVGSIQVPSGSTPIVLHRDAVSGGGYMTVGTVVSTDLDILAQLAPGSSVTFSQVSMDKALEIRKEFNERLNLLINSLSYGS</sequence>
<reference evidence="10 14" key="2">
    <citation type="submission" date="2016-10" db="EMBL/GenBank/DDBJ databases">
        <title>Whole genome sequences of antibiotic resistant commensal Escherichia coli from healthy Australian adults.</title>
        <authorList>
            <person name="Moran R.A."/>
            <person name="Anantham S."/>
            <person name="Nigro S.J."/>
            <person name="Holt K.E."/>
            <person name="Hall R.M."/>
        </authorList>
    </citation>
    <scope>NUCLEOTIDE SEQUENCE [LARGE SCALE GENOMIC DNA]</scope>
    <source>
        <strain evidence="10 14">2.3-R4</strain>
    </source>
</reference>
<evidence type="ECO:0000313" key="8">
    <source>
        <dbReference type="EMBL" id="HAI5335093.1"/>
    </source>
</evidence>
<evidence type="ECO:0000313" key="10">
    <source>
        <dbReference type="EMBL" id="OOK24318.1"/>
    </source>
</evidence>
<dbReference type="RefSeq" id="WP_000511730.1">
    <property type="nucleotide sequence ID" value="NZ_AP027520.1"/>
</dbReference>
<dbReference type="Proteomes" id="UP000663166">
    <property type="component" value="Chromosome"/>
</dbReference>
<dbReference type="Proteomes" id="UP000534496">
    <property type="component" value="Unassembled WGS sequence"/>
</dbReference>
<reference evidence="8" key="3">
    <citation type="journal article" date="2018" name="Genome Biol.">
        <title>SKESA: strategic k-mer extension for scrupulous assemblies.</title>
        <authorList>
            <person name="Souvorov A."/>
            <person name="Agarwala R."/>
            <person name="Lipman D.J."/>
        </authorList>
    </citation>
    <scope>NUCLEOTIDE SEQUENCE [LARGE SCALE GENOMIC DNA]</scope>
    <source>
        <strain evidence="8">AMC_487</strain>
    </source>
</reference>
<dbReference type="SUPFAM" id="SSF50891">
    <property type="entry name" value="Cyclophilin-like"/>
    <property type="match status" value="1"/>
</dbReference>
<evidence type="ECO:0000313" key="11">
    <source>
        <dbReference type="EMBL" id="PWH56173.1"/>
    </source>
</evidence>
<keyword evidence="1" id="KW-0547">Nucleotide-binding</keyword>
<keyword evidence="3" id="KW-0067">ATP-binding</keyword>
<dbReference type="EMBL" id="CAUZHL010000002">
    <property type="protein sequence ID" value="CAK1210400.1"/>
    <property type="molecule type" value="Genomic_DNA"/>
</dbReference>
<evidence type="ECO:0000313" key="13">
    <source>
        <dbReference type="Proteomes" id="UP000184277"/>
    </source>
</evidence>
<dbReference type="Proteomes" id="UP000188855">
    <property type="component" value="Unassembled WGS sequence"/>
</dbReference>
<proteinExistence type="predicted"/>
<dbReference type="PANTHER" id="PTHR43309">
    <property type="entry name" value="5-OXOPROLINASE SUBUNIT C"/>
    <property type="match status" value="1"/>
</dbReference>
<reference evidence="5" key="8">
    <citation type="submission" date="2023-10" db="EMBL/GenBank/DDBJ databases">
        <authorList>
            <person name="Leclercq S."/>
        </authorList>
    </citation>
    <scope>NUCLEOTIDE SEQUENCE</scope>
    <source>
        <strain evidence="5">F848</strain>
    </source>
</reference>
<keyword evidence="8" id="KW-0808">Transferase</keyword>
<dbReference type="AlphaFoldDB" id="A0A0D8WC36"/>
<protein>
    <submittedName>
        <fullName evidence="7">5-oxoprolinase/urea amidolyase family protein</fullName>
    </submittedName>
    <submittedName>
        <fullName evidence="9">Allophanate hydrolase</fullName>
    </submittedName>
    <submittedName>
        <fullName evidence="5 8">Biotin-dependent carboxyltransferase</fullName>
    </submittedName>
</protein>
<evidence type="ECO:0000256" key="1">
    <source>
        <dbReference type="ARBA" id="ARBA00022741"/>
    </source>
</evidence>
<evidence type="ECO:0000256" key="3">
    <source>
        <dbReference type="ARBA" id="ARBA00022840"/>
    </source>
</evidence>
<dbReference type="SMART" id="SM00797">
    <property type="entry name" value="AHS2"/>
    <property type="match status" value="1"/>
</dbReference>
<dbReference type="Proteomes" id="UP000245761">
    <property type="component" value="Unassembled WGS sequence"/>
</dbReference>
<reference evidence="12" key="7">
    <citation type="submission" date="2021-02" db="EMBL/GenBank/DDBJ databases">
        <title>Co-localization of colistin and carbapenem -resistance genes on a novel transferable IncHI2 plasmid in Escherichia coli from chicken-origin.</title>
        <authorList>
            <person name="Hoffmann M."/>
            <person name="Balkey M."/>
            <person name="Ronco T."/>
            <person name="Hendriksen R.S."/>
        </authorList>
    </citation>
    <scope>NUCLEOTIDE SEQUENCE</scope>
    <source>
        <strain evidence="12">CFSAN083829</strain>
    </source>
</reference>
<dbReference type="EMBL" id="CP070393">
    <property type="protein sequence ID" value="QRZ99311.1"/>
    <property type="molecule type" value="Genomic_DNA"/>
</dbReference>